<evidence type="ECO:0000256" key="2">
    <source>
        <dbReference type="ARBA" id="ARBA00023125"/>
    </source>
</evidence>
<evidence type="ECO:0000313" key="8">
    <source>
        <dbReference type="Proteomes" id="UP001610563"/>
    </source>
</evidence>
<evidence type="ECO:0000256" key="4">
    <source>
        <dbReference type="ARBA" id="ARBA00023242"/>
    </source>
</evidence>
<feature type="domain" description="Zn(2)-C6 fungal-type" evidence="6">
    <location>
        <begin position="13"/>
        <end position="43"/>
    </location>
</feature>
<sequence>MPSRRAHTKSRHGCAPCKAKRIKCDETRPRCGRCTEKELSCSYSSPEWSCTIASVPKKVSPRPSPALKEDPTPAPRRNLETDLGPAELQSLELMAQWCNHTHLTLSRSESVSWIWRSAVPRKASQHPFLMHGILALSALHSAFSSTGVHRTMFLELAQTHHSKAIGGLSRLDRLDAANADAAYALSNIIIIFTFALPLCSQPGGNCDFIDELLKIFHICKGSMKVLMEVHHWVQAGDLALLVSMQEPPDVSSLRTRGREYEGVIAALNQLRSIDVSVRDNNVYSETIEALRIVLESLDSPEGIGAITAAFWFIFRVPISFLGAAENHEPLALAILAHYGVVMHHLRGHWWMGAWGNQLLGQVYSLLDEQWRPCIQWAMDEIGYGR</sequence>
<keyword evidence="4" id="KW-0539">Nucleus</keyword>
<keyword evidence="1" id="KW-0805">Transcription regulation</keyword>
<dbReference type="Gene3D" id="4.10.240.10">
    <property type="entry name" value="Zn(2)-C6 fungal-type DNA-binding domain"/>
    <property type="match status" value="1"/>
</dbReference>
<dbReference type="Pfam" id="PF00172">
    <property type="entry name" value="Zn_clus"/>
    <property type="match status" value="1"/>
</dbReference>
<dbReference type="PANTHER" id="PTHR47784:SF5">
    <property type="entry name" value="STEROL UPTAKE CONTROL PROTEIN 2"/>
    <property type="match status" value="1"/>
</dbReference>
<accession>A0ABR4GAV2</accession>
<keyword evidence="2" id="KW-0238">DNA-binding</keyword>
<comment type="caution">
    <text evidence="7">The sequence shown here is derived from an EMBL/GenBank/DDBJ whole genome shotgun (WGS) entry which is preliminary data.</text>
</comment>
<evidence type="ECO:0000259" key="6">
    <source>
        <dbReference type="PROSITE" id="PS50048"/>
    </source>
</evidence>
<dbReference type="PROSITE" id="PS00463">
    <property type="entry name" value="ZN2_CY6_FUNGAL_1"/>
    <property type="match status" value="1"/>
</dbReference>
<feature type="region of interest" description="Disordered" evidence="5">
    <location>
        <begin position="56"/>
        <end position="80"/>
    </location>
</feature>
<name>A0ABR4GAV2_9EURO</name>
<dbReference type="CDD" id="cd00067">
    <property type="entry name" value="GAL4"/>
    <property type="match status" value="1"/>
</dbReference>
<keyword evidence="3" id="KW-0804">Transcription</keyword>
<dbReference type="PROSITE" id="PS50048">
    <property type="entry name" value="ZN2_CY6_FUNGAL_2"/>
    <property type="match status" value="1"/>
</dbReference>
<evidence type="ECO:0000256" key="1">
    <source>
        <dbReference type="ARBA" id="ARBA00023015"/>
    </source>
</evidence>
<dbReference type="Proteomes" id="UP001610563">
    <property type="component" value="Unassembled WGS sequence"/>
</dbReference>
<dbReference type="SUPFAM" id="SSF57701">
    <property type="entry name" value="Zn2/Cys6 DNA-binding domain"/>
    <property type="match status" value="1"/>
</dbReference>
<gene>
    <name evidence="7" type="ORF">BJX66DRAFT_300161</name>
</gene>
<reference evidence="7 8" key="1">
    <citation type="submission" date="2024-07" db="EMBL/GenBank/DDBJ databases">
        <title>Section-level genome sequencing and comparative genomics of Aspergillus sections Usti and Cavernicolus.</title>
        <authorList>
            <consortium name="Lawrence Berkeley National Laboratory"/>
            <person name="Nybo J.L."/>
            <person name="Vesth T.C."/>
            <person name="Theobald S."/>
            <person name="Frisvad J.C."/>
            <person name="Larsen T.O."/>
            <person name="Kjaerboelling I."/>
            <person name="Rothschild-Mancinelli K."/>
            <person name="Lyhne E.K."/>
            <person name="Kogle M.E."/>
            <person name="Barry K."/>
            <person name="Clum A."/>
            <person name="Na H."/>
            <person name="Ledsgaard L."/>
            <person name="Lin J."/>
            <person name="Lipzen A."/>
            <person name="Kuo A."/>
            <person name="Riley R."/>
            <person name="Mondo S."/>
            <person name="Labutti K."/>
            <person name="Haridas S."/>
            <person name="Pangalinan J."/>
            <person name="Salamov A.A."/>
            <person name="Simmons B.A."/>
            <person name="Magnuson J.K."/>
            <person name="Chen J."/>
            <person name="Drula E."/>
            <person name="Henrissat B."/>
            <person name="Wiebenga A."/>
            <person name="Lubbers R.J."/>
            <person name="Gomes A.C."/>
            <person name="Makela M.R."/>
            <person name="Stajich J."/>
            <person name="Grigoriev I.V."/>
            <person name="Mortensen U.H."/>
            <person name="De Vries R.P."/>
            <person name="Baker S.E."/>
            <person name="Andersen M.R."/>
        </authorList>
    </citation>
    <scope>NUCLEOTIDE SEQUENCE [LARGE SCALE GENOMIC DNA]</scope>
    <source>
        <strain evidence="7 8">CBS 209.92</strain>
    </source>
</reference>
<organism evidence="7 8">
    <name type="scientific">Aspergillus keveii</name>
    <dbReference type="NCBI Taxonomy" id="714993"/>
    <lineage>
        <taxon>Eukaryota</taxon>
        <taxon>Fungi</taxon>
        <taxon>Dikarya</taxon>
        <taxon>Ascomycota</taxon>
        <taxon>Pezizomycotina</taxon>
        <taxon>Eurotiomycetes</taxon>
        <taxon>Eurotiomycetidae</taxon>
        <taxon>Eurotiales</taxon>
        <taxon>Aspergillaceae</taxon>
        <taxon>Aspergillus</taxon>
        <taxon>Aspergillus subgen. Nidulantes</taxon>
    </lineage>
</organism>
<dbReference type="InterPro" id="IPR001138">
    <property type="entry name" value="Zn2Cys6_DnaBD"/>
</dbReference>
<dbReference type="PANTHER" id="PTHR47784">
    <property type="entry name" value="STEROL UPTAKE CONTROL PROTEIN 2"/>
    <property type="match status" value="1"/>
</dbReference>
<protein>
    <recommendedName>
        <fullName evidence="6">Zn(2)-C6 fungal-type domain-containing protein</fullName>
    </recommendedName>
</protein>
<dbReference type="InterPro" id="IPR053157">
    <property type="entry name" value="Sterol_Uptake_Regulator"/>
</dbReference>
<dbReference type="EMBL" id="JBFTWV010000028">
    <property type="protein sequence ID" value="KAL2796153.1"/>
    <property type="molecule type" value="Genomic_DNA"/>
</dbReference>
<evidence type="ECO:0000256" key="3">
    <source>
        <dbReference type="ARBA" id="ARBA00023163"/>
    </source>
</evidence>
<dbReference type="SMART" id="SM00066">
    <property type="entry name" value="GAL4"/>
    <property type="match status" value="1"/>
</dbReference>
<keyword evidence="8" id="KW-1185">Reference proteome</keyword>
<evidence type="ECO:0000256" key="5">
    <source>
        <dbReference type="SAM" id="MobiDB-lite"/>
    </source>
</evidence>
<dbReference type="InterPro" id="IPR036864">
    <property type="entry name" value="Zn2-C6_fun-type_DNA-bd_sf"/>
</dbReference>
<proteinExistence type="predicted"/>
<evidence type="ECO:0000313" key="7">
    <source>
        <dbReference type="EMBL" id="KAL2796153.1"/>
    </source>
</evidence>